<evidence type="ECO:0000256" key="4">
    <source>
        <dbReference type="ARBA" id="ARBA00022989"/>
    </source>
</evidence>
<accession>A0AAV4LCM4</accession>
<feature type="transmembrane region" description="Helical" evidence="6">
    <location>
        <begin position="116"/>
        <end position="136"/>
    </location>
</feature>
<feature type="transmembrane region" description="Helical" evidence="6">
    <location>
        <begin position="292"/>
        <end position="312"/>
    </location>
</feature>
<dbReference type="Proteomes" id="UP001057291">
    <property type="component" value="Unassembled WGS sequence"/>
</dbReference>
<comment type="caution">
    <text evidence="7">The sequence shown here is derived from an EMBL/GenBank/DDBJ whole genome shotgun (WGS) entry which is preliminary data.</text>
</comment>
<feature type="transmembrane region" description="Helical" evidence="6">
    <location>
        <begin position="65"/>
        <end position="85"/>
    </location>
</feature>
<keyword evidence="2" id="KW-1003">Cell membrane</keyword>
<evidence type="ECO:0000256" key="5">
    <source>
        <dbReference type="ARBA" id="ARBA00023136"/>
    </source>
</evidence>
<dbReference type="GO" id="GO:0005886">
    <property type="term" value="C:plasma membrane"/>
    <property type="evidence" value="ECO:0007669"/>
    <property type="project" value="UniProtKB-SubCell"/>
</dbReference>
<dbReference type="InterPro" id="IPR001851">
    <property type="entry name" value="ABC_transp_permease"/>
</dbReference>
<dbReference type="GO" id="GO:0022857">
    <property type="term" value="F:transmembrane transporter activity"/>
    <property type="evidence" value="ECO:0007669"/>
    <property type="project" value="InterPro"/>
</dbReference>
<name>A0AAV4LCM4_9BACL</name>
<proteinExistence type="predicted"/>
<keyword evidence="8" id="KW-1185">Reference proteome</keyword>
<keyword evidence="5 6" id="KW-0472">Membrane</keyword>
<feature type="transmembrane region" description="Helical" evidence="6">
    <location>
        <begin position="236"/>
        <end position="256"/>
    </location>
</feature>
<evidence type="ECO:0000313" key="7">
    <source>
        <dbReference type="EMBL" id="GIM45518.1"/>
    </source>
</evidence>
<keyword evidence="3 6" id="KW-0812">Transmembrane</keyword>
<reference evidence="7" key="1">
    <citation type="journal article" date="2023" name="Int. J. Syst. Evol. Microbiol.">
        <title>Collibacillus ludicampi gen. nov., sp. nov., a new soil bacterium of the family Alicyclobacillaceae.</title>
        <authorList>
            <person name="Jojima T."/>
            <person name="Ioku Y."/>
            <person name="Fukuta Y."/>
            <person name="Shirasaka N."/>
            <person name="Matsumura Y."/>
            <person name="Mori M."/>
        </authorList>
    </citation>
    <scope>NUCLEOTIDE SEQUENCE</scope>
    <source>
        <strain evidence="7">TP075</strain>
    </source>
</reference>
<dbReference type="EMBL" id="BOQE01000001">
    <property type="protein sequence ID" value="GIM45518.1"/>
    <property type="molecule type" value="Genomic_DNA"/>
</dbReference>
<comment type="subcellular location">
    <subcellularLocation>
        <location evidence="1">Cell membrane</location>
        <topology evidence="1">Multi-pass membrane protein</topology>
    </subcellularLocation>
</comment>
<dbReference type="Pfam" id="PF02653">
    <property type="entry name" value="BPD_transp_2"/>
    <property type="match status" value="1"/>
</dbReference>
<evidence type="ECO:0000256" key="1">
    <source>
        <dbReference type="ARBA" id="ARBA00004651"/>
    </source>
</evidence>
<dbReference type="CDD" id="cd06579">
    <property type="entry name" value="TM_PBP1_transp_AraH_like"/>
    <property type="match status" value="1"/>
</dbReference>
<dbReference type="PANTHER" id="PTHR32196">
    <property type="entry name" value="ABC TRANSPORTER PERMEASE PROTEIN YPHD-RELATED-RELATED"/>
    <property type="match status" value="1"/>
</dbReference>
<dbReference type="AlphaFoldDB" id="A0AAV4LCM4"/>
<protein>
    <submittedName>
        <fullName evidence="7">Ribose ABC transporter permease</fullName>
    </submittedName>
</protein>
<evidence type="ECO:0000313" key="8">
    <source>
        <dbReference type="Proteomes" id="UP001057291"/>
    </source>
</evidence>
<feature type="transmembrane region" description="Helical" evidence="6">
    <location>
        <begin position="34"/>
        <end position="53"/>
    </location>
</feature>
<organism evidence="7 8">
    <name type="scientific">Collibacillus ludicampi</name>
    <dbReference type="NCBI Taxonomy" id="2771369"/>
    <lineage>
        <taxon>Bacteria</taxon>
        <taxon>Bacillati</taxon>
        <taxon>Bacillota</taxon>
        <taxon>Bacilli</taxon>
        <taxon>Bacillales</taxon>
        <taxon>Alicyclobacillaceae</taxon>
        <taxon>Collibacillus</taxon>
    </lineage>
</organism>
<keyword evidence="4 6" id="KW-1133">Transmembrane helix</keyword>
<gene>
    <name evidence="7" type="primary">rbsC_2</name>
    <name evidence="7" type="ORF">DNHGIG_10670</name>
</gene>
<dbReference type="RefSeq" id="WP_282198713.1">
    <property type="nucleotide sequence ID" value="NZ_BOQE01000001.1"/>
</dbReference>
<feature type="transmembrane region" description="Helical" evidence="6">
    <location>
        <begin position="183"/>
        <end position="205"/>
    </location>
</feature>
<evidence type="ECO:0000256" key="2">
    <source>
        <dbReference type="ARBA" id="ARBA00022475"/>
    </source>
</evidence>
<evidence type="ECO:0000256" key="3">
    <source>
        <dbReference type="ARBA" id="ARBA00022692"/>
    </source>
</evidence>
<evidence type="ECO:0000256" key="6">
    <source>
        <dbReference type="SAM" id="Phobius"/>
    </source>
</evidence>
<sequence>MVELEQLSTQATQTSRDKKNTTRKWFNTIVRNNVYAPSIIVSLFLLILGQILSPGFASINNIGNILAIASILAIATVGQTLVILSGGEGIDLSVGAVMSMGALLGASFIGGKVSHLPFAIIILIVLGIVIGLINGIGIQCIGIPPLVMTLIMVSVINGITLAYTKGQPSGSIPNFLLDIGQPIIGPIRWLLVVAIITLVVWGLVLNKTTFGRTLFLVGSNRRAAQLCGIRVNRTVILTYVFSGVIGILAGLVLLGYSGNAQLQMANDYTLLSIAAVVIGGTKLSGGEGTLIGAALGAIVLTLLTNVLVASGMPAGVRQVVQGLTLLVILIAYSRAPKLRQ</sequence>
<feature type="transmembrane region" description="Helical" evidence="6">
    <location>
        <begin position="92"/>
        <end position="110"/>
    </location>
</feature>
<feature type="transmembrane region" description="Helical" evidence="6">
    <location>
        <begin position="143"/>
        <end position="163"/>
    </location>
</feature>